<accession>A0A7W9YEP1</accession>
<evidence type="ECO:0000313" key="1">
    <source>
        <dbReference type="EMBL" id="MBB6170722.1"/>
    </source>
</evidence>
<keyword evidence="2" id="KW-1185">Reference proteome</keyword>
<organism evidence="1 2">
    <name type="scientific">Nocardiopsis mwathae</name>
    <dbReference type="NCBI Taxonomy" id="1472723"/>
    <lineage>
        <taxon>Bacteria</taxon>
        <taxon>Bacillati</taxon>
        <taxon>Actinomycetota</taxon>
        <taxon>Actinomycetes</taxon>
        <taxon>Streptosporangiales</taxon>
        <taxon>Nocardiopsidaceae</taxon>
        <taxon>Nocardiopsis</taxon>
    </lineage>
</organism>
<dbReference type="AlphaFoldDB" id="A0A7W9YEP1"/>
<dbReference type="RefSeq" id="WP_184073559.1">
    <property type="nucleotide sequence ID" value="NZ_JACHDS010000001.1"/>
</dbReference>
<name>A0A7W9YEP1_9ACTN</name>
<sequence length="156" mass="17493">MPTDPPIHPAVSMTNPAGETVRIDVAMAPVISELWRLQFETVACCQNVGEATAGVRSRTGPVRKYQDKYGDRFIAYHAGYALVKMPTNDACRLADLLLPTSFQDRLRRRWRPDSWRMHVPLICDDGASGPSRYALLHFPDKQIPELTNTLKGIDLS</sequence>
<dbReference type="EMBL" id="JACHDS010000001">
    <property type="protein sequence ID" value="MBB6170722.1"/>
    <property type="molecule type" value="Genomic_DNA"/>
</dbReference>
<comment type="caution">
    <text evidence="1">The sequence shown here is derived from an EMBL/GenBank/DDBJ whole genome shotgun (WGS) entry which is preliminary data.</text>
</comment>
<protein>
    <submittedName>
        <fullName evidence="1">Uncharacterized protein</fullName>
    </submittedName>
</protein>
<dbReference type="Proteomes" id="UP000546642">
    <property type="component" value="Unassembled WGS sequence"/>
</dbReference>
<evidence type="ECO:0000313" key="2">
    <source>
        <dbReference type="Proteomes" id="UP000546642"/>
    </source>
</evidence>
<reference evidence="1 2" key="1">
    <citation type="submission" date="2020-08" db="EMBL/GenBank/DDBJ databases">
        <title>Sequencing the genomes of 1000 actinobacteria strains.</title>
        <authorList>
            <person name="Klenk H.-P."/>
        </authorList>
    </citation>
    <scope>NUCLEOTIDE SEQUENCE [LARGE SCALE GENOMIC DNA]</scope>
    <source>
        <strain evidence="1 2">DSM 46659</strain>
    </source>
</reference>
<gene>
    <name evidence="1" type="ORF">HNR23_000782</name>
</gene>
<proteinExistence type="predicted"/>